<organism evidence="1 2">
    <name type="scientific">candidate division WS5 bacterium</name>
    <dbReference type="NCBI Taxonomy" id="2093353"/>
    <lineage>
        <taxon>Bacteria</taxon>
        <taxon>candidate division WS5</taxon>
    </lineage>
</organism>
<evidence type="ECO:0008006" key="3">
    <source>
        <dbReference type="Google" id="ProtNLM"/>
    </source>
</evidence>
<dbReference type="Proteomes" id="UP000285655">
    <property type="component" value="Unassembled WGS sequence"/>
</dbReference>
<dbReference type="EMBL" id="QZJW01000002">
    <property type="protein sequence ID" value="RJO62307.1"/>
    <property type="molecule type" value="Genomic_DNA"/>
</dbReference>
<dbReference type="InterPro" id="IPR041164">
    <property type="entry name" value="LDcluster4"/>
</dbReference>
<proteinExistence type="predicted"/>
<comment type="caution">
    <text evidence="1">The sequence shown here is derived from an EMBL/GenBank/DDBJ whole genome shotgun (WGS) entry which is preliminary data.</text>
</comment>
<evidence type="ECO:0000313" key="2">
    <source>
        <dbReference type="Proteomes" id="UP000285655"/>
    </source>
</evidence>
<dbReference type="SUPFAM" id="SSF102405">
    <property type="entry name" value="MCP/YpsA-like"/>
    <property type="match status" value="1"/>
</dbReference>
<reference evidence="1 2" key="1">
    <citation type="journal article" date="2017" name="ISME J.">
        <title>Energy and carbon metabolisms in a deep terrestrial subsurface fluid microbial community.</title>
        <authorList>
            <person name="Momper L."/>
            <person name="Jungbluth S.P."/>
            <person name="Lee M.D."/>
            <person name="Amend J.P."/>
        </authorList>
    </citation>
    <scope>NUCLEOTIDE SEQUENCE [LARGE SCALE GENOMIC DNA]</scope>
    <source>
        <strain evidence="1">SURF_29</strain>
    </source>
</reference>
<sequence>MSYKIGVFGSASSASDEEIREKAKKLGRAIAKSGCILTSGGCEGLPYAASKEAHKNNGKTLAYSSAKDVKKHKETFSLSEDIFSDYVFVPKDFPYSSNRPVCLKYRNVISCSQSDAGIIISGRMGTLNEFTNLYDFGKVIGVLEKTGGVSDMLRELVTAVNKKSNAEVIYDDNPERLVKKVVEAIKKRRKNETAI</sequence>
<dbReference type="Pfam" id="PF18306">
    <property type="entry name" value="LDcluster4"/>
    <property type="match status" value="1"/>
</dbReference>
<name>A0A419DGV2_9BACT</name>
<dbReference type="AlphaFoldDB" id="A0A419DGV2"/>
<protein>
    <recommendedName>
        <fullName evidence="3">TIGR00725 family protein</fullName>
    </recommendedName>
</protein>
<evidence type="ECO:0000313" key="1">
    <source>
        <dbReference type="EMBL" id="RJO62307.1"/>
    </source>
</evidence>
<gene>
    <name evidence="1" type="ORF">C4544_00475</name>
</gene>
<accession>A0A419DGV2</accession>
<dbReference type="Gene3D" id="3.40.50.450">
    <property type="match status" value="1"/>
</dbReference>